<evidence type="ECO:0000313" key="3">
    <source>
        <dbReference type="Proteomes" id="UP000265180"/>
    </source>
</evidence>
<dbReference type="Proteomes" id="UP000265180">
    <property type="component" value="Chromosome 1"/>
</dbReference>
<dbReference type="PROSITE" id="PS50041">
    <property type="entry name" value="C_TYPE_LECTIN_2"/>
    <property type="match status" value="1"/>
</dbReference>
<dbReference type="PANTHER" id="PTHR22803">
    <property type="entry name" value="MANNOSE, PHOSPHOLIPASE, LECTIN RECEPTOR RELATED"/>
    <property type="match status" value="1"/>
</dbReference>
<dbReference type="SMART" id="SM00034">
    <property type="entry name" value="CLECT"/>
    <property type="match status" value="1"/>
</dbReference>
<accession>A0A3P9LF16</accession>
<reference evidence="2" key="3">
    <citation type="submission" date="2025-08" db="UniProtKB">
        <authorList>
            <consortium name="Ensembl"/>
        </authorList>
    </citation>
    <scope>IDENTIFICATION</scope>
    <source>
        <strain evidence="2">HNI</strain>
    </source>
</reference>
<feature type="domain" description="C-type lectin" evidence="1">
    <location>
        <begin position="24"/>
        <end position="163"/>
    </location>
</feature>
<name>A0A3P9LF16_ORYLA</name>
<protein>
    <recommendedName>
        <fullName evidence="1">C-type lectin domain-containing protein</fullName>
    </recommendedName>
</protein>
<dbReference type="InterPro" id="IPR050111">
    <property type="entry name" value="C-type_lectin/snaclec_domain"/>
</dbReference>
<evidence type="ECO:0000313" key="2">
    <source>
        <dbReference type="Ensembl" id="ENSORLP00020019319.1"/>
    </source>
</evidence>
<dbReference type="Pfam" id="PF00059">
    <property type="entry name" value="Lectin_C"/>
    <property type="match status" value="1"/>
</dbReference>
<sequence length="167" mass="19212">FEILLEFEIFLPTATIQNEGWQSFNGHLYYVSETTADWQTSRNDCLSKGADLVIINDAAENNYAGGFNRKVWIGLYKEEDTWTWVDGIPLYFDPCLKYWAKGEPNNVGDQEDRAELLFFDEIFSFDNVGIGRLGNCLDFFGRSEKVNSWNDVPGTTSNYWICEKEAV</sequence>
<reference key="1">
    <citation type="journal article" date="2007" name="Nature">
        <title>The medaka draft genome and insights into vertebrate genome evolution.</title>
        <authorList>
            <person name="Kasahara M."/>
            <person name="Naruse K."/>
            <person name="Sasaki S."/>
            <person name="Nakatani Y."/>
            <person name="Qu W."/>
            <person name="Ahsan B."/>
            <person name="Yamada T."/>
            <person name="Nagayasu Y."/>
            <person name="Doi K."/>
            <person name="Kasai Y."/>
            <person name="Jindo T."/>
            <person name="Kobayashi D."/>
            <person name="Shimada A."/>
            <person name="Toyoda A."/>
            <person name="Kuroki Y."/>
            <person name="Fujiyama A."/>
            <person name="Sasaki T."/>
            <person name="Shimizu A."/>
            <person name="Asakawa S."/>
            <person name="Shimizu N."/>
            <person name="Hashimoto S."/>
            <person name="Yang J."/>
            <person name="Lee Y."/>
            <person name="Matsushima K."/>
            <person name="Sugano S."/>
            <person name="Sakaizumi M."/>
            <person name="Narita T."/>
            <person name="Ohishi K."/>
            <person name="Haga S."/>
            <person name="Ohta F."/>
            <person name="Nomoto H."/>
            <person name="Nogata K."/>
            <person name="Morishita T."/>
            <person name="Endo T."/>
            <person name="Shin-I T."/>
            <person name="Takeda H."/>
            <person name="Morishita S."/>
            <person name="Kohara Y."/>
        </authorList>
    </citation>
    <scope>NUCLEOTIDE SEQUENCE [LARGE SCALE GENOMIC DNA]</scope>
    <source>
        <strain>Hd-rR</strain>
    </source>
</reference>
<dbReference type="InterPro" id="IPR016186">
    <property type="entry name" value="C-type_lectin-like/link_sf"/>
</dbReference>
<dbReference type="InterPro" id="IPR016187">
    <property type="entry name" value="CTDL_fold"/>
</dbReference>
<reference evidence="2" key="4">
    <citation type="submission" date="2025-09" db="UniProtKB">
        <authorList>
            <consortium name="Ensembl"/>
        </authorList>
    </citation>
    <scope>IDENTIFICATION</scope>
    <source>
        <strain evidence="2">HNI</strain>
    </source>
</reference>
<reference evidence="2 3" key="2">
    <citation type="submission" date="2017-04" db="EMBL/GenBank/DDBJ databases">
        <title>CpG methylation of centromeres and impact of large insertions on vertebrate speciation.</title>
        <authorList>
            <person name="Ichikawa K."/>
            <person name="Yoshimura J."/>
            <person name="Morishita S."/>
        </authorList>
    </citation>
    <scope>NUCLEOTIDE SEQUENCE</scope>
    <source>
        <strain evidence="2 3">HNI</strain>
    </source>
</reference>
<organism evidence="2 3">
    <name type="scientific">Oryzias latipes</name>
    <name type="common">Japanese rice fish</name>
    <name type="synonym">Japanese killifish</name>
    <dbReference type="NCBI Taxonomy" id="8090"/>
    <lineage>
        <taxon>Eukaryota</taxon>
        <taxon>Metazoa</taxon>
        <taxon>Chordata</taxon>
        <taxon>Craniata</taxon>
        <taxon>Vertebrata</taxon>
        <taxon>Euteleostomi</taxon>
        <taxon>Actinopterygii</taxon>
        <taxon>Neopterygii</taxon>
        <taxon>Teleostei</taxon>
        <taxon>Neoteleostei</taxon>
        <taxon>Acanthomorphata</taxon>
        <taxon>Ovalentaria</taxon>
        <taxon>Atherinomorphae</taxon>
        <taxon>Beloniformes</taxon>
        <taxon>Adrianichthyidae</taxon>
        <taxon>Oryziinae</taxon>
        <taxon>Oryzias</taxon>
    </lineage>
</organism>
<dbReference type="AlphaFoldDB" id="A0A3P9LF16"/>
<dbReference type="Gene3D" id="3.10.100.10">
    <property type="entry name" value="Mannose-Binding Protein A, subunit A"/>
    <property type="match status" value="1"/>
</dbReference>
<dbReference type="SUPFAM" id="SSF56436">
    <property type="entry name" value="C-type lectin-like"/>
    <property type="match status" value="1"/>
</dbReference>
<evidence type="ECO:0000259" key="1">
    <source>
        <dbReference type="PROSITE" id="PS50041"/>
    </source>
</evidence>
<proteinExistence type="predicted"/>
<dbReference type="InterPro" id="IPR001304">
    <property type="entry name" value="C-type_lectin-like"/>
</dbReference>
<dbReference type="Ensembl" id="ENSORLT00020028398.1">
    <property type="protein sequence ID" value="ENSORLP00020019319.1"/>
    <property type="gene ID" value="ENSORLG00020020315.1"/>
</dbReference>